<evidence type="ECO:0000313" key="11">
    <source>
        <dbReference type="Proteomes" id="UP001222932"/>
    </source>
</evidence>
<feature type="compositionally biased region" description="Low complexity" evidence="6">
    <location>
        <begin position="137"/>
        <end position="153"/>
    </location>
</feature>
<feature type="compositionally biased region" description="Polar residues" evidence="6">
    <location>
        <begin position="154"/>
        <end position="172"/>
    </location>
</feature>
<dbReference type="InterPro" id="IPR004342">
    <property type="entry name" value="EXS_C"/>
</dbReference>
<feature type="region of interest" description="Disordered" evidence="6">
    <location>
        <begin position="210"/>
        <end position="297"/>
    </location>
</feature>
<reference evidence="10" key="2">
    <citation type="submission" date="2023-06" db="EMBL/GenBank/DDBJ databases">
        <authorList>
            <person name="Kobayashi Y."/>
            <person name="Kayamori A."/>
            <person name="Aoki K."/>
            <person name="Shiwa Y."/>
            <person name="Fujita N."/>
            <person name="Sugita T."/>
            <person name="Iwasaki W."/>
            <person name="Tanaka N."/>
            <person name="Takashima M."/>
        </authorList>
    </citation>
    <scope>NUCLEOTIDE SEQUENCE</scope>
    <source>
        <strain evidence="10">HIS016</strain>
    </source>
</reference>
<evidence type="ECO:0000256" key="1">
    <source>
        <dbReference type="ARBA" id="ARBA00004141"/>
    </source>
</evidence>
<dbReference type="GO" id="GO:0016036">
    <property type="term" value="P:cellular response to phosphate starvation"/>
    <property type="evidence" value="ECO:0007669"/>
    <property type="project" value="TreeGrafter"/>
</dbReference>
<dbReference type="PANTHER" id="PTHR10783:SF103">
    <property type="entry name" value="SOLUTE CARRIER FAMILY 53 MEMBER 1"/>
    <property type="match status" value="1"/>
</dbReference>
<evidence type="ECO:0000256" key="5">
    <source>
        <dbReference type="ARBA" id="ARBA00023136"/>
    </source>
</evidence>
<feature type="transmembrane region" description="Helical" evidence="7">
    <location>
        <begin position="838"/>
        <end position="857"/>
    </location>
</feature>
<evidence type="ECO:0000256" key="4">
    <source>
        <dbReference type="ARBA" id="ARBA00022989"/>
    </source>
</evidence>
<dbReference type="GO" id="GO:0000822">
    <property type="term" value="F:inositol hexakisphosphate binding"/>
    <property type="evidence" value="ECO:0007669"/>
    <property type="project" value="TreeGrafter"/>
</dbReference>
<feature type="compositionally biased region" description="Basic and acidic residues" evidence="6">
    <location>
        <begin position="1010"/>
        <end position="1021"/>
    </location>
</feature>
<gene>
    <name evidence="10" type="primary">SYG1</name>
    <name evidence="10" type="ORF">CspeluHIS016_0301930</name>
</gene>
<dbReference type="GO" id="GO:0005794">
    <property type="term" value="C:Golgi apparatus"/>
    <property type="evidence" value="ECO:0007669"/>
    <property type="project" value="TreeGrafter"/>
</dbReference>
<evidence type="ECO:0000259" key="9">
    <source>
        <dbReference type="PROSITE" id="PS51382"/>
    </source>
</evidence>
<accession>A0AAD3TT24</accession>
<dbReference type="CDD" id="cd14475">
    <property type="entry name" value="SPX_SYG1_like"/>
    <property type="match status" value="1"/>
</dbReference>
<comment type="similarity">
    <text evidence="2">Belongs to the SYG1 (TC 2.A.94) family.</text>
</comment>
<evidence type="ECO:0000313" key="10">
    <source>
        <dbReference type="EMBL" id="GMK56353.1"/>
    </source>
</evidence>
<keyword evidence="4 7" id="KW-1133">Transmembrane helix</keyword>
<reference evidence="10" key="1">
    <citation type="journal article" date="2023" name="BMC Genomics">
        <title>Chromosome-level genome assemblies of Cutaneotrichosporon spp. (Trichosporonales, Basidiomycota) reveal imbalanced evolution between nucleotide sequences and chromosome synteny.</title>
        <authorList>
            <person name="Kobayashi Y."/>
            <person name="Kayamori A."/>
            <person name="Aoki K."/>
            <person name="Shiwa Y."/>
            <person name="Matsutani M."/>
            <person name="Fujita N."/>
            <person name="Sugita T."/>
            <person name="Iwasaki W."/>
            <person name="Tanaka N."/>
            <person name="Takashima M."/>
        </authorList>
    </citation>
    <scope>NUCLEOTIDE SEQUENCE</scope>
    <source>
        <strain evidence="10">HIS016</strain>
    </source>
</reference>
<name>A0AAD3TT24_9TREE</name>
<keyword evidence="5 7" id="KW-0472">Membrane</keyword>
<feature type="compositionally biased region" description="Polar residues" evidence="6">
    <location>
        <begin position="282"/>
        <end position="295"/>
    </location>
</feature>
<feature type="compositionally biased region" description="Polar residues" evidence="6">
    <location>
        <begin position="217"/>
        <end position="226"/>
    </location>
</feature>
<feature type="region of interest" description="Disordered" evidence="6">
    <location>
        <begin position="37"/>
        <end position="198"/>
    </location>
</feature>
<feature type="compositionally biased region" description="Polar residues" evidence="6">
    <location>
        <begin position="435"/>
        <end position="444"/>
    </location>
</feature>
<dbReference type="AlphaFoldDB" id="A0AAD3TT24"/>
<evidence type="ECO:0000256" key="3">
    <source>
        <dbReference type="ARBA" id="ARBA00022692"/>
    </source>
</evidence>
<dbReference type="PROSITE" id="PS51380">
    <property type="entry name" value="EXS"/>
    <property type="match status" value="1"/>
</dbReference>
<dbReference type="InterPro" id="IPR004331">
    <property type="entry name" value="SPX_dom"/>
</dbReference>
<feature type="domain" description="SPX" evidence="9">
    <location>
        <begin position="1"/>
        <end position="522"/>
    </location>
</feature>
<evidence type="ECO:0000259" key="8">
    <source>
        <dbReference type="PROSITE" id="PS51380"/>
    </source>
</evidence>
<keyword evidence="3 7" id="KW-0812">Transmembrane</keyword>
<evidence type="ECO:0000256" key="2">
    <source>
        <dbReference type="ARBA" id="ARBA00009665"/>
    </source>
</evidence>
<comment type="caution">
    <text evidence="10">The sequence shown here is derived from an EMBL/GenBank/DDBJ whole genome shotgun (WGS) entry which is preliminary data.</text>
</comment>
<evidence type="ECO:0000256" key="6">
    <source>
        <dbReference type="SAM" id="MobiDB-lite"/>
    </source>
</evidence>
<feature type="compositionally biased region" description="Acidic residues" evidence="6">
    <location>
        <begin position="42"/>
        <end position="52"/>
    </location>
</feature>
<proteinExistence type="inferred from homology"/>
<dbReference type="Proteomes" id="UP001222932">
    <property type="component" value="Unassembled WGS sequence"/>
</dbReference>
<evidence type="ECO:0008006" key="12">
    <source>
        <dbReference type="Google" id="ProtNLM"/>
    </source>
</evidence>
<protein>
    <recommendedName>
        <fullName evidence="12">EXS-domain-containing protein</fullName>
    </recommendedName>
</protein>
<dbReference type="Pfam" id="PF03105">
    <property type="entry name" value="SPX"/>
    <property type="match status" value="1"/>
</dbReference>
<feature type="domain" description="EXS" evidence="8">
    <location>
        <begin position="773"/>
        <end position="965"/>
    </location>
</feature>
<feature type="transmembrane region" description="Helical" evidence="7">
    <location>
        <begin position="691"/>
        <end position="710"/>
    </location>
</feature>
<dbReference type="PROSITE" id="PS51382">
    <property type="entry name" value="SPX"/>
    <property type="match status" value="1"/>
</dbReference>
<feature type="transmembrane region" description="Helical" evidence="7">
    <location>
        <begin position="658"/>
        <end position="679"/>
    </location>
</feature>
<comment type="subcellular location">
    <subcellularLocation>
        <location evidence="1">Membrane</location>
        <topology evidence="1">Multi-pass membrane protein</topology>
    </subcellularLocation>
</comment>
<dbReference type="GO" id="GO:0006817">
    <property type="term" value="P:phosphate ion transport"/>
    <property type="evidence" value="ECO:0007669"/>
    <property type="project" value="TreeGrafter"/>
</dbReference>
<feature type="region of interest" description="Disordered" evidence="6">
    <location>
        <begin position="989"/>
        <end position="1050"/>
    </location>
</feature>
<feature type="compositionally biased region" description="Polar residues" evidence="6">
    <location>
        <begin position="119"/>
        <end position="136"/>
    </location>
</feature>
<dbReference type="PANTHER" id="PTHR10783">
    <property type="entry name" value="XENOTROPIC AND POLYTROPIC RETROVIRUS RECEPTOR 1-RELATED"/>
    <property type="match status" value="1"/>
</dbReference>
<feature type="transmembrane region" description="Helical" evidence="7">
    <location>
        <begin position="885"/>
        <end position="904"/>
    </location>
</feature>
<feature type="region of interest" description="Disordered" evidence="6">
    <location>
        <begin position="413"/>
        <end position="461"/>
    </location>
</feature>
<dbReference type="Pfam" id="PF03124">
    <property type="entry name" value="EXS"/>
    <property type="match status" value="1"/>
</dbReference>
<feature type="transmembrane region" description="Helical" evidence="7">
    <location>
        <begin position="615"/>
        <end position="637"/>
    </location>
</feature>
<keyword evidence="11" id="KW-1185">Reference proteome</keyword>
<dbReference type="EMBL" id="BTCM01000003">
    <property type="protein sequence ID" value="GMK56353.1"/>
    <property type="molecule type" value="Genomic_DNA"/>
</dbReference>
<feature type="compositionally biased region" description="Polar residues" evidence="6">
    <location>
        <begin position="1040"/>
        <end position="1050"/>
    </location>
</feature>
<dbReference type="GO" id="GO:0005886">
    <property type="term" value="C:plasma membrane"/>
    <property type="evidence" value="ECO:0007669"/>
    <property type="project" value="TreeGrafter"/>
</dbReference>
<organism evidence="10 11">
    <name type="scientific">Cutaneotrichosporon spelunceum</name>
    <dbReference type="NCBI Taxonomy" id="1672016"/>
    <lineage>
        <taxon>Eukaryota</taxon>
        <taxon>Fungi</taxon>
        <taxon>Dikarya</taxon>
        <taxon>Basidiomycota</taxon>
        <taxon>Agaricomycotina</taxon>
        <taxon>Tremellomycetes</taxon>
        <taxon>Trichosporonales</taxon>
        <taxon>Trichosporonaceae</taxon>
        <taxon>Cutaneotrichosporon</taxon>
    </lineage>
</organism>
<sequence length="1050" mass="118243">MKFGSYLEDNATPEWARVYIDYRGLKKQIRRISARMHHEAENVDDGSSDDEDHGPSRRAADTSGRTQIGTARPTPERTSAHRTGLSTAPNTGVRPARSSLSESHSPLALTERHPATPATALTSDRPSPNYATITANSTSPGTGTGSGTTSAGPQTNTSVPTSILSNSQTRSTRPPPLDLGKPAIEGPDTCTQASHGPRCRGVEFSSVVRPASDDISSKSGVVTSAEGNGETKVEPKPVNSTEPGHPSDSSKRKKGGTGLMTGLSPKLSLLPARGQASVGVSPANTQDAPSSNRSIRSFKLPSPKLQARSCRTFDELYDTLEPDEQTFFDLLDEQLEKVDEFYSARETEATRRFHQLKDQLSELAEHRRIFHDQYPDGVPDWEAKMGRALQIPGYDEFWPSRMAQKLHLRQRSVYKDASRRNSTNSRATAIPSPLTGATTPSGSGSDAGIGNENGLRPGKLPRQYNPERYLKYKKELRTAVLEFYRALELLKNYRILNLTGFRKALKKFEKATKIQCLELYTEDRIGPCSFARGETIDTLIRETEELFTKHFEHGDAKRARLKLREGDQPMTHYLSVFRSAMMMGLGLPAMILGIVKVFDQKTRQDIPAWGALLQMYGGLFIPVFFGLLFELNLCAWVEARINYEFVMELNRPTLDYRSFMEIPSFLYVTLSYCFFFSFYQVGTSHVAVTTWPLAWTVLAVAFFINPLPIFRRRVRYWFIKVLFRVCTPGYSRVEFIAFFVADELNSLVYTFQNFMFMGCVYSKHWPGDQTFHVCKTGQSWPYALIAALPPLSRLIQCLKRYHDSGLSIHLINAGKYCSSILTACLFVHWRSQSKPHEGAPFIGWIIFATVSSVYTSIWDLVVDWSLLRPGCRGLRKDLGYPSRTWYYFAMVTNVLIRFIWVWYIPYHSRLSKLRSFIFAMLEMLRRWQWNFFRVETEHLGNADAYRVTREIPLPYRAAKRSEVDDDLSGMKSTKETPLMAKLKHFGATLVGDPSGRGPDALNVGARGHSAQREYEARRPGDYVRSSSTARPTAVQRTAARRSNPSDDSIV</sequence>
<evidence type="ECO:0000256" key="7">
    <source>
        <dbReference type="SAM" id="Phobius"/>
    </source>
</evidence>